<dbReference type="EMBL" id="UINC01169938">
    <property type="protein sequence ID" value="SVD73732.1"/>
    <property type="molecule type" value="Genomic_DNA"/>
</dbReference>
<dbReference type="SUPFAM" id="SSF51197">
    <property type="entry name" value="Clavaminate synthase-like"/>
    <property type="match status" value="1"/>
</dbReference>
<evidence type="ECO:0000256" key="1">
    <source>
        <dbReference type="ARBA" id="ARBA00022723"/>
    </source>
</evidence>
<dbReference type="AlphaFoldDB" id="A0A382XRH4"/>
<keyword evidence="2" id="KW-0408">Iron</keyword>
<dbReference type="Pfam" id="PF05721">
    <property type="entry name" value="PhyH"/>
    <property type="match status" value="1"/>
</dbReference>
<dbReference type="PANTHER" id="PTHR20883">
    <property type="entry name" value="PHYTANOYL-COA DIOXYGENASE DOMAIN CONTAINING 1"/>
    <property type="match status" value="1"/>
</dbReference>
<evidence type="ECO:0000313" key="3">
    <source>
        <dbReference type="EMBL" id="SVD73732.1"/>
    </source>
</evidence>
<dbReference type="PANTHER" id="PTHR20883:SF15">
    <property type="entry name" value="PHYTANOYL-COA DIOXYGENASE DOMAIN-CONTAINING PROTEIN 1"/>
    <property type="match status" value="1"/>
</dbReference>
<gene>
    <name evidence="3" type="ORF">METZ01_LOCUS426586</name>
</gene>
<proteinExistence type="predicted"/>
<reference evidence="3" key="1">
    <citation type="submission" date="2018-05" db="EMBL/GenBank/DDBJ databases">
        <authorList>
            <person name="Lanie J.A."/>
            <person name="Ng W.-L."/>
            <person name="Kazmierczak K.M."/>
            <person name="Andrzejewski T.M."/>
            <person name="Davidsen T.M."/>
            <person name="Wayne K.J."/>
            <person name="Tettelin H."/>
            <person name="Glass J.I."/>
            <person name="Rusch D."/>
            <person name="Podicherti R."/>
            <person name="Tsui H.-C.T."/>
            <person name="Winkler M.E."/>
        </authorList>
    </citation>
    <scope>NUCLEOTIDE SEQUENCE</scope>
</reference>
<accession>A0A382XRH4</accession>
<sequence length="246" mass="27467">MSRVPRFRISEDSALPGAALEAWRRDGLLVIEGFVPPGDCDALRQSADQLVDAFDPSEVATVFSTHSHEHAASEYFETSGDKVRFFFEENVLDDRGLLTRPKAVSINKMGHAMHDLVPAFQEFSYHPRLVALAEFLGFDDALVIQSMLIFKQPGIGGEVTWHQDGTFLLTEPQSVTGFWFALEDADLSNGCLWVLPGEHHKGLRQRFRRVGGMLQIEDLGAAEPFDLRRKVPLEVPQGTLVVLHGR</sequence>
<organism evidence="3">
    <name type="scientific">marine metagenome</name>
    <dbReference type="NCBI Taxonomy" id="408172"/>
    <lineage>
        <taxon>unclassified sequences</taxon>
        <taxon>metagenomes</taxon>
        <taxon>ecological metagenomes</taxon>
    </lineage>
</organism>
<name>A0A382XRH4_9ZZZZ</name>
<evidence type="ECO:0008006" key="4">
    <source>
        <dbReference type="Google" id="ProtNLM"/>
    </source>
</evidence>
<dbReference type="InterPro" id="IPR008775">
    <property type="entry name" value="Phytyl_CoA_dOase-like"/>
</dbReference>
<evidence type="ECO:0000256" key="2">
    <source>
        <dbReference type="ARBA" id="ARBA00023004"/>
    </source>
</evidence>
<keyword evidence="1" id="KW-0479">Metal-binding</keyword>
<feature type="non-terminal residue" evidence="3">
    <location>
        <position position="246"/>
    </location>
</feature>
<protein>
    <recommendedName>
        <fullName evidence="4">Phytanoyl-CoA dioxygenase</fullName>
    </recommendedName>
</protein>
<dbReference type="Gene3D" id="2.60.120.620">
    <property type="entry name" value="q2cbj1_9rhob like domain"/>
    <property type="match status" value="1"/>
</dbReference>
<dbReference type="GO" id="GO:0046872">
    <property type="term" value="F:metal ion binding"/>
    <property type="evidence" value="ECO:0007669"/>
    <property type="project" value="UniProtKB-KW"/>
</dbReference>